<accession>A0A4Q9PSW2</accession>
<proteinExistence type="predicted"/>
<protein>
    <recommendedName>
        <fullName evidence="3">HTH CENPB-type domain-containing protein</fullName>
    </recommendedName>
</protein>
<evidence type="ECO:0000313" key="2">
    <source>
        <dbReference type="Proteomes" id="UP000292082"/>
    </source>
</evidence>
<feature type="non-terminal residue" evidence="1">
    <location>
        <position position="1"/>
    </location>
</feature>
<dbReference type="EMBL" id="ML145137">
    <property type="protein sequence ID" value="TBU57434.1"/>
    <property type="molecule type" value="Genomic_DNA"/>
</dbReference>
<organism evidence="1 2">
    <name type="scientific">Dichomitus squalens</name>
    <dbReference type="NCBI Taxonomy" id="114155"/>
    <lineage>
        <taxon>Eukaryota</taxon>
        <taxon>Fungi</taxon>
        <taxon>Dikarya</taxon>
        <taxon>Basidiomycota</taxon>
        <taxon>Agaricomycotina</taxon>
        <taxon>Agaricomycetes</taxon>
        <taxon>Polyporales</taxon>
        <taxon>Polyporaceae</taxon>
        <taxon>Dichomitus</taxon>
    </lineage>
</organism>
<keyword evidence="2" id="KW-1185">Reference proteome</keyword>
<dbReference type="Proteomes" id="UP000292082">
    <property type="component" value="Unassembled WGS sequence"/>
</dbReference>
<evidence type="ECO:0008006" key="3">
    <source>
        <dbReference type="Google" id="ProtNLM"/>
    </source>
</evidence>
<sequence length="109" mass="12272">PGARPASKLRAREEISAFKDYWIEIAAQRYQTEKETKGARTVCQEVEAECLRETNTPITLNKNTVMARAKGNMGIREFNAGKGWLTKGEEEQVADFAVETARRGFPLTH</sequence>
<reference evidence="1 2" key="1">
    <citation type="submission" date="2019-01" db="EMBL/GenBank/DDBJ databases">
        <title>Draft genome sequences of three monokaryotic isolates of the white-rot basidiomycete fungus Dichomitus squalens.</title>
        <authorList>
            <consortium name="DOE Joint Genome Institute"/>
            <person name="Lopez S.C."/>
            <person name="Andreopoulos B."/>
            <person name="Pangilinan J."/>
            <person name="Lipzen A."/>
            <person name="Riley R."/>
            <person name="Ahrendt S."/>
            <person name="Ng V."/>
            <person name="Barry K."/>
            <person name="Daum C."/>
            <person name="Grigoriev I.V."/>
            <person name="Hilden K.S."/>
            <person name="Makela M.R."/>
            <person name="de Vries R.P."/>
        </authorList>
    </citation>
    <scope>NUCLEOTIDE SEQUENCE [LARGE SCALE GENOMIC DNA]</scope>
    <source>
        <strain evidence="1 2">CBS 464.89</strain>
    </source>
</reference>
<name>A0A4Q9PSW2_9APHY</name>
<dbReference type="AlphaFoldDB" id="A0A4Q9PSW2"/>
<feature type="non-terminal residue" evidence="1">
    <location>
        <position position="109"/>
    </location>
</feature>
<evidence type="ECO:0000313" key="1">
    <source>
        <dbReference type="EMBL" id="TBU57434.1"/>
    </source>
</evidence>
<gene>
    <name evidence="1" type="ORF">BD310DRAFT_775402</name>
</gene>